<organism evidence="2 3">
    <name type="scientific">Pichia californica</name>
    <dbReference type="NCBI Taxonomy" id="460514"/>
    <lineage>
        <taxon>Eukaryota</taxon>
        <taxon>Fungi</taxon>
        <taxon>Dikarya</taxon>
        <taxon>Ascomycota</taxon>
        <taxon>Saccharomycotina</taxon>
        <taxon>Pichiomycetes</taxon>
        <taxon>Pichiales</taxon>
        <taxon>Pichiaceae</taxon>
        <taxon>Pichia</taxon>
    </lineage>
</organism>
<dbReference type="EMBL" id="PUHW01000311">
    <property type="protein sequence ID" value="KAG0687124.1"/>
    <property type="molecule type" value="Genomic_DNA"/>
</dbReference>
<dbReference type="GO" id="GO:0070290">
    <property type="term" value="F:N-acylphosphatidylethanolamine-specific phospholipase D activity"/>
    <property type="evidence" value="ECO:0007669"/>
    <property type="project" value="InterPro"/>
</dbReference>
<accession>A0A9P7BEY6</accession>
<protein>
    <recommendedName>
        <fullName evidence="1">Metallo-beta-lactamase domain-containing protein</fullName>
    </recommendedName>
</protein>
<evidence type="ECO:0000313" key="2">
    <source>
        <dbReference type="EMBL" id="KAG0687124.1"/>
    </source>
</evidence>
<dbReference type="AlphaFoldDB" id="A0A9P7BEY6"/>
<dbReference type="SUPFAM" id="SSF56281">
    <property type="entry name" value="Metallo-hydrolase/oxidoreductase"/>
    <property type="match status" value="1"/>
</dbReference>
<dbReference type="GO" id="GO:0008270">
    <property type="term" value="F:zinc ion binding"/>
    <property type="evidence" value="ECO:0007669"/>
    <property type="project" value="InterPro"/>
</dbReference>
<dbReference type="PIRSF" id="PIRSF038896">
    <property type="entry name" value="NAPE-PLD"/>
    <property type="match status" value="1"/>
</dbReference>
<feature type="domain" description="Metallo-beta-lactamase" evidence="1">
    <location>
        <begin position="116"/>
        <end position="318"/>
    </location>
</feature>
<dbReference type="Gene3D" id="3.60.15.10">
    <property type="entry name" value="Ribonuclease Z/Hydroxyacylglutathione hydrolase-like"/>
    <property type="match status" value="1"/>
</dbReference>
<dbReference type="Proteomes" id="UP000697127">
    <property type="component" value="Unassembled WGS sequence"/>
</dbReference>
<dbReference type="InterPro" id="IPR001279">
    <property type="entry name" value="Metallo-B-lactamas"/>
</dbReference>
<dbReference type="PANTHER" id="PTHR15032:SF4">
    <property type="entry name" value="N-ACYL-PHOSPHATIDYLETHANOLAMINE-HYDROLYZING PHOSPHOLIPASE D"/>
    <property type="match status" value="1"/>
</dbReference>
<dbReference type="GO" id="GO:0070291">
    <property type="term" value="P:N-acylethanolamine metabolic process"/>
    <property type="evidence" value="ECO:0007669"/>
    <property type="project" value="TreeGrafter"/>
</dbReference>
<dbReference type="Pfam" id="PF12706">
    <property type="entry name" value="Lactamase_B_2"/>
    <property type="match status" value="1"/>
</dbReference>
<dbReference type="GO" id="GO:0070292">
    <property type="term" value="P:N-acylphosphatidylethanolamine metabolic process"/>
    <property type="evidence" value="ECO:0007669"/>
    <property type="project" value="TreeGrafter"/>
</dbReference>
<dbReference type="InterPro" id="IPR024884">
    <property type="entry name" value="NAPE-PLD"/>
</dbReference>
<evidence type="ECO:0000259" key="1">
    <source>
        <dbReference type="Pfam" id="PF12706"/>
    </source>
</evidence>
<sequence>MAQREIKIRDKEFKETGNDNRFEILEINGRFENPFKEYRPQTLYEFFIMRLIELSEFGPRGGIPNFENLRIKELNWVKSNINDIIKLKEICKEKKLIAYTWLGQSCALFQSNDKIFLLDPLFENSIVNEKFGPKRIVPVPISINEIVKEIKPDYILVSHDHPDHLGDKSTIELSKLNLSKWIVPIGIKKFLNENGILNENIIEMKWWERKRIDKEFEIVCLPTMHWSGRILIDSNKSLWCSFLIIKNNKSLFYHGGDTGYSKDLFKKIGLLYGPIKFGALPIGQYCPEWHQKPRHISPLESIKIMNEMKIHKIVGVHWGTFILSSENYLEPGKLLNKEAKNLNLINNIIVPNQGKILIMNEDKIDFEKDDEIEFEDDFKIIYK</sequence>
<dbReference type="OrthoDB" id="332863at2759"/>
<dbReference type="InterPro" id="IPR036866">
    <property type="entry name" value="RibonucZ/Hydroxyglut_hydro"/>
</dbReference>
<gene>
    <name evidence="2" type="ORF">C6P40_002858</name>
</gene>
<keyword evidence="3" id="KW-1185">Reference proteome</keyword>
<proteinExistence type="predicted"/>
<dbReference type="PANTHER" id="PTHR15032">
    <property type="entry name" value="N-ACYL-PHOSPHATIDYLETHANOLAMINE-HYDROLYZING PHOSPHOLIPASE D"/>
    <property type="match status" value="1"/>
</dbReference>
<evidence type="ECO:0000313" key="3">
    <source>
        <dbReference type="Proteomes" id="UP000697127"/>
    </source>
</evidence>
<comment type="caution">
    <text evidence="2">The sequence shown here is derived from an EMBL/GenBank/DDBJ whole genome shotgun (WGS) entry which is preliminary data.</text>
</comment>
<dbReference type="GO" id="GO:0005737">
    <property type="term" value="C:cytoplasm"/>
    <property type="evidence" value="ECO:0007669"/>
    <property type="project" value="TreeGrafter"/>
</dbReference>
<reference evidence="2" key="1">
    <citation type="submission" date="2020-11" db="EMBL/GenBank/DDBJ databases">
        <title>Kefir isolates.</title>
        <authorList>
            <person name="Marcisauskas S."/>
            <person name="Kim Y."/>
            <person name="Blasche S."/>
        </authorList>
    </citation>
    <scope>NUCLEOTIDE SEQUENCE</scope>
    <source>
        <strain evidence="2">Olga-1</strain>
    </source>
</reference>
<name>A0A9P7BEY6_9ASCO</name>